<dbReference type="Gene3D" id="3.30.160.60">
    <property type="entry name" value="Classic Zinc Finger"/>
    <property type="match status" value="5"/>
</dbReference>
<feature type="compositionally biased region" description="Basic and acidic residues" evidence="15">
    <location>
        <begin position="615"/>
        <end position="625"/>
    </location>
</feature>
<dbReference type="SUPFAM" id="SSF57667">
    <property type="entry name" value="beta-beta-alpha zinc fingers"/>
    <property type="match status" value="3"/>
</dbReference>
<dbReference type="SMART" id="SM00355">
    <property type="entry name" value="ZnF_C2H2"/>
    <property type="match status" value="6"/>
</dbReference>
<evidence type="ECO:0000259" key="16">
    <source>
        <dbReference type="PROSITE" id="PS50157"/>
    </source>
</evidence>
<comment type="subcellular location">
    <subcellularLocation>
        <location evidence="1">Nucleus</location>
    </subcellularLocation>
</comment>
<feature type="domain" description="C2H2-type" evidence="16">
    <location>
        <begin position="827"/>
        <end position="850"/>
    </location>
</feature>
<feature type="domain" description="C2H2-type" evidence="16">
    <location>
        <begin position="452"/>
        <end position="479"/>
    </location>
</feature>
<keyword evidence="5" id="KW-0597">Phosphoprotein</keyword>
<protein>
    <submittedName>
        <fullName evidence="17">BCL11 transcription factor B</fullName>
    </submittedName>
</protein>
<dbReference type="FunFam" id="3.30.160.60:FF:000037">
    <property type="entry name" value="B-cell lymphoma/leukemia 11A isoform X1"/>
    <property type="match status" value="1"/>
</dbReference>
<dbReference type="InterPro" id="IPR057448">
    <property type="entry name" value="BCL-11A_Znf_CCHC"/>
</dbReference>
<evidence type="ECO:0000256" key="10">
    <source>
        <dbReference type="ARBA" id="ARBA00022843"/>
    </source>
</evidence>
<dbReference type="Proteomes" id="UP000694568">
    <property type="component" value="Unplaced"/>
</dbReference>
<feature type="compositionally biased region" description="Polar residues" evidence="15">
    <location>
        <begin position="648"/>
        <end position="659"/>
    </location>
</feature>
<dbReference type="GO" id="GO:0008270">
    <property type="term" value="F:zinc ion binding"/>
    <property type="evidence" value="ECO:0007669"/>
    <property type="project" value="UniProtKB-KW"/>
</dbReference>
<keyword evidence="10" id="KW-0832">Ubl conjugation</keyword>
<keyword evidence="7" id="KW-0677">Repeat</keyword>
<dbReference type="Pfam" id="PF25491">
    <property type="entry name" value="CCHC_BCL-11A"/>
    <property type="match status" value="1"/>
</dbReference>
<name>A0A8D0ADM4_SANLU</name>
<keyword evidence="9" id="KW-0862">Zinc</keyword>
<evidence type="ECO:0000313" key="17">
    <source>
        <dbReference type="Ensembl" id="ENSSLUP00000050618.1"/>
    </source>
</evidence>
<feature type="domain" description="C2H2-type" evidence="16">
    <location>
        <begin position="424"/>
        <end position="451"/>
    </location>
</feature>
<keyword evidence="4" id="KW-1017">Isopeptide bond</keyword>
<dbReference type="InterPro" id="IPR013087">
    <property type="entry name" value="Znf_C2H2_type"/>
</dbReference>
<keyword evidence="13" id="KW-0539">Nucleus</keyword>
<dbReference type="GO" id="GO:0003700">
    <property type="term" value="F:DNA-binding transcription factor activity"/>
    <property type="evidence" value="ECO:0007669"/>
    <property type="project" value="TreeGrafter"/>
</dbReference>
<evidence type="ECO:0000256" key="11">
    <source>
        <dbReference type="ARBA" id="ARBA00023015"/>
    </source>
</evidence>
<dbReference type="GO" id="GO:0016514">
    <property type="term" value="C:SWI/SNF complex"/>
    <property type="evidence" value="ECO:0007669"/>
    <property type="project" value="UniProtKB-ARBA"/>
</dbReference>
<dbReference type="AlphaFoldDB" id="A0A8D0ADM4"/>
<evidence type="ECO:0000256" key="14">
    <source>
        <dbReference type="PROSITE-ProRule" id="PRU00042"/>
    </source>
</evidence>
<feature type="region of interest" description="Disordered" evidence="15">
    <location>
        <begin position="468"/>
        <end position="543"/>
    </location>
</feature>
<feature type="domain" description="C2H2-type" evidence="16">
    <location>
        <begin position="769"/>
        <end position="796"/>
    </location>
</feature>
<feature type="region of interest" description="Disordered" evidence="15">
    <location>
        <begin position="708"/>
        <end position="766"/>
    </location>
</feature>
<dbReference type="FunFam" id="3.30.160.60:FF:000046">
    <property type="entry name" value="Putative B-cell lymphoma/leukemia 11A"/>
    <property type="match status" value="1"/>
</dbReference>
<keyword evidence="11" id="KW-0805">Transcription regulation</keyword>
<dbReference type="FunFam" id="3.30.160.60:FF:001175">
    <property type="entry name" value="Zinc finger, C2H2 type"/>
    <property type="match status" value="1"/>
</dbReference>
<keyword evidence="2" id="KW-0488">Methylation</keyword>
<evidence type="ECO:0000313" key="18">
    <source>
        <dbReference type="Proteomes" id="UP000694568"/>
    </source>
</evidence>
<evidence type="ECO:0000256" key="3">
    <source>
        <dbReference type="ARBA" id="ARBA00022491"/>
    </source>
</evidence>
<feature type="domain" description="C2H2-type" evidence="16">
    <location>
        <begin position="797"/>
        <end position="819"/>
    </location>
</feature>
<dbReference type="FunFam" id="3.30.160.60:FF:000106">
    <property type="entry name" value="B-cell lymphoma/leukemia 11A isoform X2"/>
    <property type="match status" value="1"/>
</dbReference>
<keyword evidence="18" id="KW-1185">Reference proteome</keyword>
<dbReference type="Ensembl" id="ENSSLUT00000052116.1">
    <property type="protein sequence ID" value="ENSSLUP00000050618.1"/>
    <property type="gene ID" value="ENSSLUG00000022010.1"/>
</dbReference>
<dbReference type="PROSITE" id="PS00028">
    <property type="entry name" value="ZINC_FINGER_C2H2_1"/>
    <property type="match status" value="6"/>
</dbReference>
<evidence type="ECO:0000256" key="2">
    <source>
        <dbReference type="ARBA" id="ARBA00022481"/>
    </source>
</evidence>
<dbReference type="Pfam" id="PF00096">
    <property type="entry name" value="zf-C2H2"/>
    <property type="match status" value="5"/>
</dbReference>
<feature type="compositionally biased region" description="Polar residues" evidence="15">
    <location>
        <begin position="488"/>
        <end position="502"/>
    </location>
</feature>
<feature type="compositionally biased region" description="Basic and acidic residues" evidence="15">
    <location>
        <begin position="507"/>
        <end position="518"/>
    </location>
</feature>
<dbReference type="GO" id="GO:0000978">
    <property type="term" value="F:RNA polymerase II cis-regulatory region sequence-specific DNA binding"/>
    <property type="evidence" value="ECO:0007669"/>
    <property type="project" value="TreeGrafter"/>
</dbReference>
<keyword evidence="3" id="KW-0678">Repressor</keyword>
<organism evidence="17 18">
    <name type="scientific">Sander lucioperca</name>
    <name type="common">Pike-perch</name>
    <name type="synonym">Perca lucioperca</name>
    <dbReference type="NCBI Taxonomy" id="283035"/>
    <lineage>
        <taxon>Eukaryota</taxon>
        <taxon>Metazoa</taxon>
        <taxon>Chordata</taxon>
        <taxon>Craniata</taxon>
        <taxon>Vertebrata</taxon>
        <taxon>Euteleostomi</taxon>
        <taxon>Actinopterygii</taxon>
        <taxon>Neopterygii</taxon>
        <taxon>Teleostei</taxon>
        <taxon>Neoteleostei</taxon>
        <taxon>Acanthomorphata</taxon>
        <taxon>Eupercaria</taxon>
        <taxon>Perciformes</taxon>
        <taxon>Percoidei</taxon>
        <taxon>Percidae</taxon>
        <taxon>Luciopercinae</taxon>
        <taxon>Sander</taxon>
    </lineage>
</organism>
<accession>A0A8D0ADM4</accession>
<dbReference type="InterPro" id="IPR051497">
    <property type="entry name" value="Dev/Hematopoietic_TF"/>
</dbReference>
<evidence type="ECO:0000256" key="9">
    <source>
        <dbReference type="ARBA" id="ARBA00022833"/>
    </source>
</evidence>
<keyword evidence="6" id="KW-0479">Metal-binding</keyword>
<reference evidence="17" key="2">
    <citation type="submission" date="2025-09" db="UniProtKB">
        <authorList>
            <consortium name="Ensembl"/>
        </authorList>
    </citation>
    <scope>IDENTIFICATION</scope>
</reference>
<feature type="region of interest" description="Disordered" evidence="15">
    <location>
        <begin position="593"/>
        <end position="660"/>
    </location>
</feature>
<evidence type="ECO:0000256" key="4">
    <source>
        <dbReference type="ARBA" id="ARBA00022499"/>
    </source>
</evidence>
<proteinExistence type="predicted"/>
<feature type="region of interest" description="Disordered" evidence="15">
    <location>
        <begin position="365"/>
        <end position="422"/>
    </location>
</feature>
<reference evidence="17" key="1">
    <citation type="submission" date="2025-08" db="UniProtKB">
        <authorList>
            <consortium name="Ensembl"/>
        </authorList>
    </citation>
    <scope>IDENTIFICATION</scope>
</reference>
<feature type="compositionally biased region" description="Polar residues" evidence="15">
    <location>
        <begin position="626"/>
        <end position="637"/>
    </location>
</feature>
<feature type="compositionally biased region" description="Low complexity" evidence="15">
    <location>
        <begin position="727"/>
        <end position="752"/>
    </location>
</feature>
<evidence type="ECO:0000256" key="6">
    <source>
        <dbReference type="ARBA" id="ARBA00022723"/>
    </source>
</evidence>
<feature type="compositionally biased region" description="Pro residues" evidence="15">
    <location>
        <begin position="391"/>
        <end position="414"/>
    </location>
</feature>
<evidence type="ECO:0000256" key="13">
    <source>
        <dbReference type="ARBA" id="ARBA00023242"/>
    </source>
</evidence>
<keyword evidence="12" id="KW-0804">Transcription</keyword>
<feature type="compositionally biased region" description="Basic residues" evidence="15">
    <location>
        <begin position="468"/>
        <end position="477"/>
    </location>
</feature>
<evidence type="ECO:0000256" key="15">
    <source>
        <dbReference type="SAM" id="MobiDB-lite"/>
    </source>
</evidence>
<dbReference type="GeneTree" id="ENSGT00940000161060"/>
<dbReference type="InterPro" id="IPR036236">
    <property type="entry name" value="Znf_C2H2_sf"/>
</dbReference>
<evidence type="ECO:0000256" key="5">
    <source>
        <dbReference type="ARBA" id="ARBA00022553"/>
    </source>
</evidence>
<feature type="compositionally biased region" description="Polar residues" evidence="15">
    <location>
        <begin position="708"/>
        <end position="726"/>
    </location>
</feature>
<dbReference type="PANTHER" id="PTHR45993">
    <property type="entry name" value="B-CELL LYMPHOMA/LEUKEMIA 11"/>
    <property type="match status" value="1"/>
</dbReference>
<sequence length="867" mass="96918">MLCCTRKKAQYLYDSSKQPFSLTLVIVGILDKINLLAHALPSGLHADHDLLTCGQCQMTFPLGDILLFIEHKKKQCQTPLLANGCYDKMTDRGGEGGSPTLQSLHHHAQQVELRKVVEPVEIGIQVTPEEEEVERGVRGERTLIKGICPKQENTPAGRHDEHTPFREIIQLFHHPKYMTFLIFNCNWLSAEIINVFLSLCVAGGSDEPSSYICTTCKQPFPSAWFLLQHVQNTHNIRIYLESNPSSTALTPRITMPPPMGNDSIPQSPLTNFLGDNNPFHLLRMTGPLLREPPPGFMENRLPNTPPFISPPPRHHLDPHRLERLSAEEMGLISQHPSAFERVMRLTPMAMESQSMDFSRRLRELAGNNNSTTPPLSPNRANPMHRLLNPNPFQPGPKSPFMSTPPLPPMPPNSTTPPQTQNKVKSCEFCGKTFKFQSNLVVHRRSHTGEKPYKCQLCDHACSQASKLKRHMKTHMHKAGSLTGRSDDGLSTTSSPEPGTSDVTGEGMKNRDGDFHGEGNEEEEEEEEEEELENESRPESNFSMESEFYRNRENGSKLPSEEKSSLAIEKMVEGGGLNSIQQYNNLIVDNRKRMPFSKRGSDGQRDTGDEDSVAGEMDHHQQEERTTINGRNCGSGDSFSGLFPRKPTPITSPSLSNSSNKRIKIEKDLDIPPAPHIPSENVYSQWLVGYAASRHFIKDPFLGFTDSRQSPFATSSEHSSENGSLRFSTPPGDLLDGGLSGRSGTASGGSTPHLGGGPGRPSSKDSRRCDTCEYCGKVFKNCSNLTVHRRSHTGERPYKCELCNYACAQSSKLTRHMKTHGQHGKEVYRCDICQMPFSVYSTLEKHMKKWHGEHLMTNEVKIEQAERT</sequence>
<feature type="compositionally biased region" description="Acidic residues" evidence="15">
    <location>
        <begin position="519"/>
        <end position="532"/>
    </location>
</feature>
<evidence type="ECO:0000256" key="8">
    <source>
        <dbReference type="ARBA" id="ARBA00022771"/>
    </source>
</evidence>
<dbReference type="PANTHER" id="PTHR45993:SF4">
    <property type="entry name" value="B-CELL LYMPHOMA_LEUKEMIA 11B"/>
    <property type="match status" value="1"/>
</dbReference>
<dbReference type="GO" id="GO:0045944">
    <property type="term" value="P:positive regulation of transcription by RNA polymerase II"/>
    <property type="evidence" value="ECO:0007669"/>
    <property type="project" value="TreeGrafter"/>
</dbReference>
<keyword evidence="8 14" id="KW-0863">Zinc-finger</keyword>
<evidence type="ECO:0000256" key="1">
    <source>
        <dbReference type="ARBA" id="ARBA00004123"/>
    </source>
</evidence>
<evidence type="ECO:0000256" key="12">
    <source>
        <dbReference type="ARBA" id="ARBA00023163"/>
    </source>
</evidence>
<dbReference type="PROSITE" id="PS50157">
    <property type="entry name" value="ZINC_FINGER_C2H2_2"/>
    <property type="match status" value="5"/>
</dbReference>
<evidence type="ECO:0000256" key="7">
    <source>
        <dbReference type="ARBA" id="ARBA00022737"/>
    </source>
</evidence>